<accession>A0A507R4B3</accession>
<dbReference type="InterPro" id="IPR014752">
    <property type="entry name" value="Arrestin-like_C"/>
</dbReference>
<protein>
    <submittedName>
        <fullName evidence="1">Uncharacterized protein</fullName>
    </submittedName>
</protein>
<evidence type="ECO:0000313" key="2">
    <source>
        <dbReference type="Proteomes" id="UP000319663"/>
    </source>
</evidence>
<keyword evidence="2" id="KW-1185">Reference proteome</keyword>
<proteinExistence type="predicted"/>
<gene>
    <name evidence="1" type="ORF">MPDQ_000836</name>
</gene>
<evidence type="ECO:0000313" key="1">
    <source>
        <dbReference type="EMBL" id="TQB76072.1"/>
    </source>
</evidence>
<dbReference type="Gene3D" id="2.60.40.640">
    <property type="match status" value="1"/>
</dbReference>
<comment type="caution">
    <text evidence="1">The sequence shown here is derived from an EMBL/GenBank/DDBJ whole genome shotgun (WGS) entry which is preliminary data.</text>
</comment>
<organism evidence="1 2">
    <name type="scientific">Monascus purpureus</name>
    <name type="common">Red mold</name>
    <name type="synonym">Monascus anka</name>
    <dbReference type="NCBI Taxonomy" id="5098"/>
    <lineage>
        <taxon>Eukaryota</taxon>
        <taxon>Fungi</taxon>
        <taxon>Dikarya</taxon>
        <taxon>Ascomycota</taxon>
        <taxon>Pezizomycotina</taxon>
        <taxon>Eurotiomycetes</taxon>
        <taxon>Eurotiomycetidae</taxon>
        <taxon>Eurotiales</taxon>
        <taxon>Aspergillaceae</taxon>
        <taxon>Monascus</taxon>
    </lineage>
</organism>
<dbReference type="Proteomes" id="UP000319663">
    <property type="component" value="Unassembled WGS sequence"/>
</dbReference>
<dbReference type="AlphaFoldDB" id="A0A507R4B3"/>
<sequence length="115" mass="12683">MVGSVLAAMYDQLNFTDTTMTAPTILTRGYDALDFVTSRFRPKVDIRLTGQDESPVRSYTTSDRIDGSVVVTVDNRTPFDRVEISFEGTTKISLERASALGRTGATHPFLKCASR</sequence>
<dbReference type="STRING" id="5098.A0A507R4B3"/>
<reference evidence="1 2" key="1">
    <citation type="submission" date="2019-06" db="EMBL/GenBank/DDBJ databases">
        <title>Wine fermentation using esterase from Monascus purpureus.</title>
        <authorList>
            <person name="Geng C."/>
            <person name="Zhang Y."/>
        </authorList>
    </citation>
    <scope>NUCLEOTIDE SEQUENCE [LARGE SCALE GENOMIC DNA]</scope>
    <source>
        <strain evidence="1">HQ1</strain>
    </source>
</reference>
<name>A0A507R4B3_MONPU</name>
<dbReference type="EMBL" id="VIFY01000012">
    <property type="protein sequence ID" value="TQB76072.1"/>
    <property type="molecule type" value="Genomic_DNA"/>
</dbReference>